<dbReference type="PROSITE" id="PS00138">
    <property type="entry name" value="SUBTILASE_SER"/>
    <property type="match status" value="1"/>
</dbReference>
<feature type="active site" description="Charge relay system" evidence="5 6">
    <location>
        <position position="485"/>
    </location>
</feature>
<dbReference type="GO" id="GO:0004252">
    <property type="term" value="F:serine-type endopeptidase activity"/>
    <property type="evidence" value="ECO:0007669"/>
    <property type="project" value="UniProtKB-UniRule"/>
</dbReference>
<organism evidence="9 10">
    <name type="scientific">Malikia granosa</name>
    <dbReference type="NCBI Taxonomy" id="263067"/>
    <lineage>
        <taxon>Bacteria</taxon>
        <taxon>Pseudomonadati</taxon>
        <taxon>Pseudomonadota</taxon>
        <taxon>Betaproteobacteria</taxon>
        <taxon>Burkholderiales</taxon>
        <taxon>Comamonadaceae</taxon>
        <taxon>Malikia</taxon>
    </lineage>
</organism>
<evidence type="ECO:0000256" key="7">
    <source>
        <dbReference type="SAM" id="MobiDB-lite"/>
    </source>
</evidence>
<keyword evidence="10" id="KW-1185">Reference proteome</keyword>
<dbReference type="PROSITE" id="PS51892">
    <property type="entry name" value="SUBTILASE"/>
    <property type="match status" value="1"/>
</dbReference>
<evidence type="ECO:0000256" key="4">
    <source>
        <dbReference type="ARBA" id="ARBA00022825"/>
    </source>
</evidence>
<evidence type="ECO:0000256" key="3">
    <source>
        <dbReference type="ARBA" id="ARBA00022801"/>
    </source>
</evidence>
<dbReference type="GO" id="GO:0006508">
    <property type="term" value="P:proteolysis"/>
    <property type="evidence" value="ECO:0007669"/>
    <property type="project" value="UniProtKB-KW"/>
</dbReference>
<name>A0A2S9K9U8_9BURK</name>
<dbReference type="InterPro" id="IPR023828">
    <property type="entry name" value="Peptidase_S8_Ser-AS"/>
</dbReference>
<dbReference type="PRINTS" id="PR00723">
    <property type="entry name" value="SUBTILISIN"/>
</dbReference>
<dbReference type="EMBL" id="PVLQ01000001">
    <property type="protein sequence ID" value="PRD67187.1"/>
    <property type="molecule type" value="Genomic_DNA"/>
</dbReference>
<accession>A0A2S9K9U8</accession>
<dbReference type="PANTHER" id="PTHR43806:SF11">
    <property type="entry name" value="CEREVISIN-RELATED"/>
    <property type="match status" value="1"/>
</dbReference>
<dbReference type="InterPro" id="IPR029058">
    <property type="entry name" value="AB_hydrolase_fold"/>
</dbReference>
<dbReference type="AlphaFoldDB" id="A0A2S9K9U8"/>
<proteinExistence type="inferred from homology"/>
<feature type="domain" description="Peptidase S8/S53" evidence="8">
    <location>
        <begin position="476"/>
        <end position="781"/>
    </location>
</feature>
<feature type="active site" description="Charge relay system" evidence="5 6">
    <location>
        <position position="531"/>
    </location>
</feature>
<dbReference type="InterPro" id="IPR000209">
    <property type="entry name" value="Peptidase_S8/S53_dom"/>
</dbReference>
<dbReference type="InterPro" id="IPR036852">
    <property type="entry name" value="Peptidase_S8/S53_dom_sf"/>
</dbReference>
<keyword evidence="3 6" id="KW-0378">Hydrolase</keyword>
<evidence type="ECO:0000256" key="6">
    <source>
        <dbReference type="PROSITE-ProRule" id="PRU01240"/>
    </source>
</evidence>
<keyword evidence="2 6" id="KW-0645">Protease</keyword>
<dbReference type="PANTHER" id="PTHR43806">
    <property type="entry name" value="PEPTIDASE S8"/>
    <property type="match status" value="1"/>
</dbReference>
<dbReference type="CDD" id="cd07487">
    <property type="entry name" value="Peptidases_S8_1"/>
    <property type="match status" value="1"/>
</dbReference>
<reference evidence="9 10" key="1">
    <citation type="submission" date="2018-03" db="EMBL/GenBank/DDBJ databases">
        <title>Comparative genomics illustrates the genes involved in a hyperalkaliphilic mechanisms of Serpentinomonas isolated from highly-alkaline calcium-rich serpentinized springs.</title>
        <authorList>
            <person name="Suzuki S."/>
            <person name="Ishii S."/>
            <person name="Walworth N."/>
            <person name="Bird L."/>
            <person name="Kuenen J.G."/>
            <person name="Nealson K.H."/>
        </authorList>
    </citation>
    <scope>NUCLEOTIDE SEQUENCE [LARGE SCALE GENOMIC DNA]</scope>
    <source>
        <strain evidence="9 10">P1</strain>
    </source>
</reference>
<protein>
    <submittedName>
        <fullName evidence="9">Serine peptidase</fullName>
    </submittedName>
</protein>
<feature type="region of interest" description="Disordered" evidence="7">
    <location>
        <begin position="104"/>
        <end position="127"/>
    </location>
</feature>
<comment type="caution">
    <text evidence="9">The sequence shown here is derived from an EMBL/GenBank/DDBJ whole genome shotgun (WGS) entry which is preliminary data.</text>
</comment>
<evidence type="ECO:0000313" key="10">
    <source>
        <dbReference type="Proteomes" id="UP000238589"/>
    </source>
</evidence>
<gene>
    <name evidence="9" type="ORF">C6P64_00010</name>
</gene>
<dbReference type="Pfam" id="PF00082">
    <property type="entry name" value="Peptidase_S8"/>
    <property type="match status" value="1"/>
</dbReference>
<dbReference type="SUPFAM" id="SSF53474">
    <property type="entry name" value="alpha/beta-Hydrolases"/>
    <property type="match status" value="1"/>
</dbReference>
<dbReference type="OrthoDB" id="6306157at2"/>
<dbReference type="RefSeq" id="WP_105746551.1">
    <property type="nucleotide sequence ID" value="NZ_PVLQ01000001.1"/>
</dbReference>
<evidence type="ECO:0000256" key="1">
    <source>
        <dbReference type="ARBA" id="ARBA00011073"/>
    </source>
</evidence>
<evidence type="ECO:0000313" key="9">
    <source>
        <dbReference type="EMBL" id="PRD67187.1"/>
    </source>
</evidence>
<dbReference type="Proteomes" id="UP000238589">
    <property type="component" value="Unassembled WGS sequence"/>
</dbReference>
<comment type="similarity">
    <text evidence="1 6">Belongs to the peptidase S8 family.</text>
</comment>
<dbReference type="InterPro" id="IPR050131">
    <property type="entry name" value="Peptidase_S8_subtilisin-like"/>
</dbReference>
<sequence>MATEKRKPGKARKTPQVDAEAASLSPFMRLAATLPEQTDFPTLLAKQGLAPEIGTVVYIHGINNKPVASVLKCQWDSALFGAAMGDRTRMAYWVNRSRYPVPSSESCAAKDGLPTVESGPGSRGLAAEALDTGPELSDPQRQLMARLEQRLLEPASEEAGPSAKLLPLPAGMRRWIVRQISRLFLKDVRDFFFDATERERMEKSLLDRLQVGGGPFIVIGHSQGSMIAYQVLRKLQKSQCDVRLFLTLGSPLGLQEVQDMLLKLEPDRPLAVPDCVDRWLNVAERLDPVALDTDLSNDYGQNPRGIRIENISRLKINPEWESNPHSGTGYLSIDEVRQAVRDTAGASFSNLVGRAIVMKDLVSDLEDGTHEQRHPTLIQLVSDDSQSLDAARERLQALLTEVLAQSRVPLEAGRIQTMKRFVSADLTRSEIEQLRSHCSELKIDRVWRNGVKRQLIHRSSQTVQARPANLGYGARGQNIAWAVLDTGIAAGHPHFATHQNVVAQWDCTRDGPAQALTPKDKRFATLDGNGHGTHVAAIIAGAMKLAQSPNDPREIELQGMAPEARLYGFKVLKDSGSGEDAFIIKALDLIADLNERAGQLVIQGVNLSLGGNFDPSVFGCGHTPLCQELRRLWRQGVLVCLAAGNEGYALLESQNGVMPANMDLSIGDPANLDEAIAVGSIHKSNPHSYGVSYFSSRGPTADGRMKPDLVAPGENILSARHQWPKQGSSARDYYVEMSGTSMAAPHVSGLLAAFLSVRSEFIGYPDRVKQLLLANCTDLGRDPYIQGKGMPNLIKMLLNT</sequence>
<dbReference type="Gene3D" id="3.40.50.200">
    <property type="entry name" value="Peptidase S8/S53 domain"/>
    <property type="match status" value="1"/>
</dbReference>
<evidence type="ECO:0000256" key="5">
    <source>
        <dbReference type="PIRSR" id="PIRSR615500-1"/>
    </source>
</evidence>
<dbReference type="InterPro" id="IPR015500">
    <property type="entry name" value="Peptidase_S8_subtilisin-rel"/>
</dbReference>
<feature type="active site" description="Charge relay system" evidence="5 6">
    <location>
        <position position="741"/>
    </location>
</feature>
<dbReference type="SUPFAM" id="SSF52743">
    <property type="entry name" value="Subtilisin-like"/>
    <property type="match status" value="1"/>
</dbReference>
<evidence type="ECO:0000259" key="8">
    <source>
        <dbReference type="Pfam" id="PF00082"/>
    </source>
</evidence>
<keyword evidence="4 6" id="KW-0720">Serine protease</keyword>
<dbReference type="Gene3D" id="3.40.50.1820">
    <property type="entry name" value="alpha/beta hydrolase"/>
    <property type="match status" value="1"/>
</dbReference>
<evidence type="ECO:0000256" key="2">
    <source>
        <dbReference type="ARBA" id="ARBA00022670"/>
    </source>
</evidence>